<comment type="similarity">
    <text evidence="2">Belongs to the protein prenyltransferase subunit beta family.</text>
</comment>
<dbReference type="SUPFAM" id="SSF48239">
    <property type="entry name" value="Terpenoid cyclases/Protein prenyltransferases"/>
    <property type="match status" value="1"/>
</dbReference>
<reference evidence="10 11" key="1">
    <citation type="submission" date="2016-06" db="EMBL/GenBank/DDBJ databases">
        <title>The Draft Genome Sequence and Annotation of the Desert Woodrat Neotoma lepida.</title>
        <authorList>
            <person name="Campbell M."/>
            <person name="Oakeson K.F."/>
            <person name="Yandell M."/>
            <person name="Halpert J.R."/>
            <person name="Dearing D."/>
        </authorList>
    </citation>
    <scope>NUCLEOTIDE SEQUENCE [LARGE SCALE GENOMIC DNA]</scope>
    <source>
        <strain evidence="10">417</strain>
        <tissue evidence="10">Liver</tissue>
    </source>
</reference>
<organism evidence="10 11">
    <name type="scientific">Neotoma lepida</name>
    <name type="common">Desert woodrat</name>
    <dbReference type="NCBI Taxonomy" id="56216"/>
    <lineage>
        <taxon>Eukaryota</taxon>
        <taxon>Metazoa</taxon>
        <taxon>Chordata</taxon>
        <taxon>Craniata</taxon>
        <taxon>Vertebrata</taxon>
        <taxon>Euteleostomi</taxon>
        <taxon>Mammalia</taxon>
        <taxon>Eutheria</taxon>
        <taxon>Euarchontoglires</taxon>
        <taxon>Glires</taxon>
        <taxon>Rodentia</taxon>
        <taxon>Myomorpha</taxon>
        <taxon>Muroidea</taxon>
        <taxon>Cricetidae</taxon>
        <taxon>Neotominae</taxon>
        <taxon>Neotoma</taxon>
    </lineage>
</organism>
<feature type="domain" description="Prenyltransferase alpha-alpha toroid" evidence="9">
    <location>
        <begin position="22"/>
        <end position="80"/>
    </location>
</feature>
<evidence type="ECO:0000256" key="5">
    <source>
        <dbReference type="ARBA" id="ARBA00022723"/>
    </source>
</evidence>
<evidence type="ECO:0000256" key="7">
    <source>
        <dbReference type="ARBA" id="ARBA00022833"/>
    </source>
</evidence>
<dbReference type="EMBL" id="LZPO01035356">
    <property type="protein sequence ID" value="OBS75801.1"/>
    <property type="molecule type" value="Genomic_DNA"/>
</dbReference>
<proteinExistence type="inferred from homology"/>
<gene>
    <name evidence="10" type="ORF">A6R68_17747</name>
</gene>
<feature type="chain" id="PRO_5012045847" description="Prenyltransferase alpha-alpha toroid domain-containing protein" evidence="8">
    <location>
        <begin position="16"/>
        <end position="118"/>
    </location>
</feature>
<keyword evidence="6" id="KW-0677">Repeat</keyword>
<comment type="cofactor">
    <cofactor evidence="1">
        <name>Zn(2+)</name>
        <dbReference type="ChEBI" id="CHEBI:29105"/>
    </cofactor>
</comment>
<evidence type="ECO:0000313" key="10">
    <source>
        <dbReference type="EMBL" id="OBS75801.1"/>
    </source>
</evidence>
<dbReference type="AlphaFoldDB" id="A0A1A6HC00"/>
<evidence type="ECO:0000313" key="11">
    <source>
        <dbReference type="Proteomes" id="UP000092124"/>
    </source>
</evidence>
<evidence type="ECO:0000259" key="9">
    <source>
        <dbReference type="Pfam" id="PF00432"/>
    </source>
</evidence>
<name>A0A1A6HC00_NEOLE</name>
<keyword evidence="4" id="KW-0808">Transferase</keyword>
<protein>
    <recommendedName>
        <fullName evidence="9">Prenyltransferase alpha-alpha toroid domain-containing protein</fullName>
    </recommendedName>
</protein>
<dbReference type="GO" id="GO:0005965">
    <property type="term" value="C:protein farnesyltransferase complex"/>
    <property type="evidence" value="ECO:0007669"/>
    <property type="project" value="TreeGrafter"/>
</dbReference>
<dbReference type="Pfam" id="PF00432">
    <property type="entry name" value="Prenyltrans"/>
    <property type="match status" value="1"/>
</dbReference>
<dbReference type="GO" id="GO:0046872">
    <property type="term" value="F:metal ion binding"/>
    <property type="evidence" value="ECO:0007669"/>
    <property type="project" value="UniProtKB-KW"/>
</dbReference>
<evidence type="ECO:0000256" key="8">
    <source>
        <dbReference type="SAM" id="SignalP"/>
    </source>
</evidence>
<keyword evidence="5" id="KW-0479">Metal-binding</keyword>
<dbReference type="InterPro" id="IPR045089">
    <property type="entry name" value="PGGT1B-like"/>
</dbReference>
<evidence type="ECO:0000256" key="6">
    <source>
        <dbReference type="ARBA" id="ARBA00022737"/>
    </source>
</evidence>
<dbReference type="Gene3D" id="1.50.10.20">
    <property type="match status" value="1"/>
</dbReference>
<evidence type="ECO:0000256" key="2">
    <source>
        <dbReference type="ARBA" id="ARBA00010497"/>
    </source>
</evidence>
<dbReference type="Proteomes" id="UP000092124">
    <property type="component" value="Unassembled WGS sequence"/>
</dbReference>
<dbReference type="InterPro" id="IPR001330">
    <property type="entry name" value="Prenyltrans"/>
</dbReference>
<comment type="caution">
    <text evidence="10">The sequence shown here is derived from an EMBL/GenBank/DDBJ whole genome shotgun (WGS) entry which is preliminary data.</text>
</comment>
<evidence type="ECO:0000256" key="1">
    <source>
        <dbReference type="ARBA" id="ARBA00001947"/>
    </source>
</evidence>
<dbReference type="OrthoDB" id="10261146at2759"/>
<evidence type="ECO:0000256" key="4">
    <source>
        <dbReference type="ARBA" id="ARBA00022679"/>
    </source>
</evidence>
<feature type="signal peptide" evidence="8">
    <location>
        <begin position="1"/>
        <end position="15"/>
    </location>
</feature>
<dbReference type="PANTHER" id="PTHR11774:SF6">
    <property type="entry name" value="PROTEIN FARNESYLTRANSFERASE SUBUNIT BETA"/>
    <property type="match status" value="1"/>
</dbReference>
<dbReference type="GO" id="GO:0004660">
    <property type="term" value="F:protein farnesyltransferase activity"/>
    <property type="evidence" value="ECO:0007669"/>
    <property type="project" value="TreeGrafter"/>
</dbReference>
<keyword evidence="11" id="KW-1185">Reference proteome</keyword>
<keyword evidence="3" id="KW-0637">Prenyltransferase</keyword>
<sequence length="118" mass="12992">AGLLLLLPQVLHAQGDPVLSMSHWMFPQQALQVYILMCYQYPAGGLLDKPGKSRESYHTYYCLSVLSTTVVSTSISAMEPCCTTWSGCVIQATAQFLQKPVPGFEECEDEVNSDPDTN</sequence>
<dbReference type="STRING" id="56216.A0A1A6HC00"/>
<dbReference type="PANTHER" id="PTHR11774">
    <property type="entry name" value="GERANYLGERANYL TRANSFERASE TYPE BETA SUBUNIT"/>
    <property type="match status" value="1"/>
</dbReference>
<feature type="non-terminal residue" evidence="10">
    <location>
        <position position="1"/>
    </location>
</feature>
<evidence type="ECO:0000256" key="3">
    <source>
        <dbReference type="ARBA" id="ARBA00022602"/>
    </source>
</evidence>
<dbReference type="InterPro" id="IPR008930">
    <property type="entry name" value="Terpenoid_cyclase/PrenylTrfase"/>
</dbReference>
<keyword evidence="7" id="KW-0862">Zinc</keyword>
<accession>A0A1A6HC00</accession>
<keyword evidence="8" id="KW-0732">Signal</keyword>